<evidence type="ECO:0000256" key="5">
    <source>
        <dbReference type="SAM" id="MobiDB-lite"/>
    </source>
</evidence>
<dbReference type="Proteomes" id="UP000319004">
    <property type="component" value="Chromosome"/>
</dbReference>
<dbReference type="GO" id="GO:0051301">
    <property type="term" value="P:cell division"/>
    <property type="evidence" value="ECO:0007669"/>
    <property type="project" value="UniProtKB-KW"/>
</dbReference>
<dbReference type="InterPro" id="IPR036390">
    <property type="entry name" value="WH_DNA-bd_sf"/>
</dbReference>
<feature type="region of interest" description="Disordered" evidence="5">
    <location>
        <begin position="1"/>
        <end position="85"/>
    </location>
</feature>
<name>A0A518HUW4_9BACT</name>
<dbReference type="EMBL" id="CP037423">
    <property type="protein sequence ID" value="QDV44594.1"/>
    <property type="molecule type" value="Genomic_DNA"/>
</dbReference>
<dbReference type="Pfam" id="PF04079">
    <property type="entry name" value="SMC_ScpB"/>
    <property type="match status" value="1"/>
</dbReference>
<evidence type="ECO:0000313" key="6">
    <source>
        <dbReference type="EMBL" id="QDV44594.1"/>
    </source>
</evidence>
<keyword evidence="4" id="KW-0131">Cell cycle</keyword>
<feature type="compositionally biased region" description="Acidic residues" evidence="5">
    <location>
        <begin position="1"/>
        <end position="29"/>
    </location>
</feature>
<keyword evidence="3" id="KW-0159">Chromosome partition</keyword>
<proteinExistence type="predicted"/>
<dbReference type="InterPro" id="IPR005234">
    <property type="entry name" value="ScpB_csome_segregation"/>
</dbReference>
<evidence type="ECO:0000256" key="4">
    <source>
        <dbReference type="ARBA" id="ARBA00023306"/>
    </source>
</evidence>
<keyword evidence="2" id="KW-0132">Cell division</keyword>
<protein>
    <submittedName>
        <fullName evidence="6">Segregation and condensation protein B</fullName>
    </submittedName>
</protein>
<dbReference type="InterPro" id="IPR036388">
    <property type="entry name" value="WH-like_DNA-bd_sf"/>
</dbReference>
<keyword evidence="7" id="KW-1185">Reference proteome</keyword>
<gene>
    <name evidence="6" type="primary">scpB</name>
    <name evidence="6" type="ORF">Enr13x_44620</name>
</gene>
<dbReference type="AlphaFoldDB" id="A0A518HUW4"/>
<organism evidence="6 7">
    <name type="scientific">Stieleria neptunia</name>
    <dbReference type="NCBI Taxonomy" id="2527979"/>
    <lineage>
        <taxon>Bacteria</taxon>
        <taxon>Pseudomonadati</taxon>
        <taxon>Planctomycetota</taxon>
        <taxon>Planctomycetia</taxon>
        <taxon>Pirellulales</taxon>
        <taxon>Pirellulaceae</taxon>
        <taxon>Stieleria</taxon>
    </lineage>
</organism>
<dbReference type="GO" id="GO:0051304">
    <property type="term" value="P:chromosome separation"/>
    <property type="evidence" value="ECO:0007669"/>
    <property type="project" value="InterPro"/>
</dbReference>
<evidence type="ECO:0000256" key="2">
    <source>
        <dbReference type="ARBA" id="ARBA00022618"/>
    </source>
</evidence>
<sequence>MNDDEYPSAESGSPDEPDADSFLEDDAEFGEMSLDDIGAAYARAAAAHDPETFALPDSPSSSETAEEPASDASTENAADGDDDETVHPEGIIEAALFVGHPDNQSFTAARLASLMRGVTEEEVVEMIETLNQSYKSAEQALRIAEDEGGGYRMTIAPAVEKVRHSFLGKVREARLSQAAVEVLSLVAYQPGVTAQTVQDQRGKESGPLLNQLVRRRLLEMKRQQPADGGRKVPHYYPTERFLTLFGLDSLDDLPLVDESFLGH</sequence>
<dbReference type="SUPFAM" id="SSF46785">
    <property type="entry name" value="Winged helix' DNA-binding domain"/>
    <property type="match status" value="2"/>
</dbReference>
<dbReference type="OrthoDB" id="258422at2"/>
<accession>A0A518HUW4</accession>
<evidence type="ECO:0000256" key="3">
    <source>
        <dbReference type="ARBA" id="ARBA00022829"/>
    </source>
</evidence>
<evidence type="ECO:0000313" key="7">
    <source>
        <dbReference type="Proteomes" id="UP000319004"/>
    </source>
</evidence>
<dbReference type="KEGG" id="snep:Enr13x_44620"/>
<dbReference type="Gene3D" id="1.10.10.10">
    <property type="entry name" value="Winged helix-like DNA-binding domain superfamily/Winged helix DNA-binding domain"/>
    <property type="match status" value="2"/>
</dbReference>
<dbReference type="PANTHER" id="PTHR34298:SF2">
    <property type="entry name" value="SEGREGATION AND CONDENSATION PROTEIN B"/>
    <property type="match status" value="1"/>
</dbReference>
<keyword evidence="1" id="KW-0963">Cytoplasm</keyword>
<reference evidence="6 7" key="1">
    <citation type="submission" date="2019-03" db="EMBL/GenBank/DDBJ databases">
        <title>Deep-cultivation of Planctomycetes and their phenomic and genomic characterization uncovers novel biology.</title>
        <authorList>
            <person name="Wiegand S."/>
            <person name="Jogler M."/>
            <person name="Boedeker C."/>
            <person name="Pinto D."/>
            <person name="Vollmers J."/>
            <person name="Rivas-Marin E."/>
            <person name="Kohn T."/>
            <person name="Peeters S.H."/>
            <person name="Heuer A."/>
            <person name="Rast P."/>
            <person name="Oberbeckmann S."/>
            <person name="Bunk B."/>
            <person name="Jeske O."/>
            <person name="Meyerdierks A."/>
            <person name="Storesund J.E."/>
            <person name="Kallscheuer N."/>
            <person name="Luecker S."/>
            <person name="Lage O.M."/>
            <person name="Pohl T."/>
            <person name="Merkel B.J."/>
            <person name="Hornburger P."/>
            <person name="Mueller R.-W."/>
            <person name="Bruemmer F."/>
            <person name="Labrenz M."/>
            <person name="Spormann A.M."/>
            <person name="Op den Camp H."/>
            <person name="Overmann J."/>
            <person name="Amann R."/>
            <person name="Jetten M.S.M."/>
            <person name="Mascher T."/>
            <person name="Medema M.H."/>
            <person name="Devos D.P."/>
            <person name="Kaster A.-K."/>
            <person name="Ovreas L."/>
            <person name="Rohde M."/>
            <person name="Galperin M.Y."/>
            <person name="Jogler C."/>
        </authorList>
    </citation>
    <scope>NUCLEOTIDE SEQUENCE [LARGE SCALE GENOMIC DNA]</scope>
    <source>
        <strain evidence="6 7">Enr13</strain>
    </source>
</reference>
<dbReference type="PANTHER" id="PTHR34298">
    <property type="entry name" value="SEGREGATION AND CONDENSATION PROTEIN B"/>
    <property type="match status" value="1"/>
</dbReference>
<evidence type="ECO:0000256" key="1">
    <source>
        <dbReference type="ARBA" id="ARBA00022490"/>
    </source>
</evidence>
<dbReference type="RefSeq" id="WP_145388907.1">
    <property type="nucleotide sequence ID" value="NZ_CP037423.1"/>
</dbReference>